<dbReference type="Pfam" id="PF15630">
    <property type="entry name" value="CENP-S"/>
    <property type="match status" value="1"/>
</dbReference>
<gene>
    <name evidence="5" type="ORF">EMPS_06930</name>
</gene>
<dbReference type="GO" id="GO:0000712">
    <property type="term" value="P:resolution of meiotic recombination intermediates"/>
    <property type="evidence" value="ECO:0007669"/>
    <property type="project" value="TreeGrafter"/>
</dbReference>
<keyword evidence="6" id="KW-1185">Reference proteome</keyword>
<evidence type="ECO:0000256" key="2">
    <source>
        <dbReference type="ARBA" id="ARBA00022763"/>
    </source>
</evidence>
<keyword evidence="3" id="KW-0238">DNA-binding</keyword>
<evidence type="ECO:0000256" key="1">
    <source>
        <dbReference type="ARBA" id="ARBA00006612"/>
    </source>
</evidence>
<sequence length="111" mass="12590">MSDTEEGPRERLKAAIWFMVGEICENQKADLNVVITPQLVASLAEIVFNQAETLGKDLELFARHAKRSTINVDDVKLASRRNASLYDIIGQHADRLARRSKDARDARKRKK</sequence>
<dbReference type="EMBL" id="BQFW01000009">
    <property type="protein sequence ID" value="GJJ74572.1"/>
    <property type="molecule type" value="Genomic_DNA"/>
</dbReference>
<evidence type="ECO:0000256" key="4">
    <source>
        <dbReference type="ARBA" id="ARBA00023204"/>
    </source>
</evidence>
<dbReference type="GO" id="GO:0031297">
    <property type="term" value="P:replication fork processing"/>
    <property type="evidence" value="ECO:0007669"/>
    <property type="project" value="TreeGrafter"/>
</dbReference>
<dbReference type="PANTHER" id="PTHR22980">
    <property type="entry name" value="CORTISTATIN"/>
    <property type="match status" value="1"/>
</dbReference>
<name>A0A9P3LXY1_9FUNG</name>
<dbReference type="InterPro" id="IPR029003">
    <property type="entry name" value="CENP-S/Mhf1"/>
</dbReference>
<dbReference type="CDD" id="cd22919">
    <property type="entry name" value="HFD_CENP-S"/>
    <property type="match status" value="1"/>
</dbReference>
<dbReference type="GO" id="GO:0071821">
    <property type="term" value="C:FANCM-MHF complex"/>
    <property type="evidence" value="ECO:0007669"/>
    <property type="project" value="InterPro"/>
</dbReference>
<proteinExistence type="inferred from homology"/>
<dbReference type="Gene3D" id="1.10.20.10">
    <property type="entry name" value="Histone, subunit A"/>
    <property type="match status" value="1"/>
</dbReference>
<dbReference type="AlphaFoldDB" id="A0A9P3LXY1"/>
<dbReference type="OrthoDB" id="1872155at2759"/>
<organism evidence="5 6">
    <name type="scientific">Entomortierella parvispora</name>
    <dbReference type="NCBI Taxonomy" id="205924"/>
    <lineage>
        <taxon>Eukaryota</taxon>
        <taxon>Fungi</taxon>
        <taxon>Fungi incertae sedis</taxon>
        <taxon>Mucoromycota</taxon>
        <taxon>Mortierellomycotina</taxon>
        <taxon>Mortierellomycetes</taxon>
        <taxon>Mortierellales</taxon>
        <taxon>Mortierellaceae</taxon>
        <taxon>Entomortierella</taxon>
    </lineage>
</organism>
<reference evidence="5" key="2">
    <citation type="journal article" date="2022" name="Microbiol. Resour. Announc.">
        <title>Whole-Genome Sequence of Entomortierella parvispora E1425, a Mucoromycotan Fungus Associated with Burkholderiaceae-Related Endosymbiotic Bacteria.</title>
        <authorList>
            <person name="Herlambang A."/>
            <person name="Guo Y."/>
            <person name="Takashima Y."/>
            <person name="Narisawa K."/>
            <person name="Ohta H."/>
            <person name="Nishizawa T."/>
        </authorList>
    </citation>
    <scope>NUCLEOTIDE SEQUENCE</scope>
    <source>
        <strain evidence="5">E1425</strain>
    </source>
</reference>
<reference evidence="5" key="1">
    <citation type="submission" date="2021-11" db="EMBL/GenBank/DDBJ databases">
        <authorList>
            <person name="Herlambang A."/>
            <person name="Guo Y."/>
            <person name="Takashima Y."/>
            <person name="Nishizawa T."/>
        </authorList>
    </citation>
    <scope>NUCLEOTIDE SEQUENCE</scope>
    <source>
        <strain evidence="5">E1425</strain>
    </source>
</reference>
<dbReference type="GO" id="GO:0003677">
    <property type="term" value="F:DNA binding"/>
    <property type="evidence" value="ECO:0007669"/>
    <property type="project" value="UniProtKB-KW"/>
</dbReference>
<dbReference type="InterPro" id="IPR009072">
    <property type="entry name" value="Histone-fold"/>
</dbReference>
<dbReference type="SUPFAM" id="SSF47113">
    <property type="entry name" value="Histone-fold"/>
    <property type="match status" value="1"/>
</dbReference>
<evidence type="ECO:0000313" key="5">
    <source>
        <dbReference type="EMBL" id="GJJ74572.1"/>
    </source>
</evidence>
<evidence type="ECO:0000256" key="3">
    <source>
        <dbReference type="ARBA" id="ARBA00023125"/>
    </source>
</evidence>
<accession>A0A9P3LXY1</accession>
<comment type="caution">
    <text evidence="5">The sequence shown here is derived from an EMBL/GenBank/DDBJ whole genome shotgun (WGS) entry which is preliminary data.</text>
</comment>
<evidence type="ECO:0000313" key="6">
    <source>
        <dbReference type="Proteomes" id="UP000827284"/>
    </source>
</evidence>
<dbReference type="GO" id="GO:0046982">
    <property type="term" value="F:protein heterodimerization activity"/>
    <property type="evidence" value="ECO:0007669"/>
    <property type="project" value="InterPro"/>
</dbReference>
<keyword evidence="2" id="KW-0227">DNA damage</keyword>
<dbReference type="GO" id="GO:0003682">
    <property type="term" value="F:chromatin binding"/>
    <property type="evidence" value="ECO:0007669"/>
    <property type="project" value="TreeGrafter"/>
</dbReference>
<dbReference type="Proteomes" id="UP000827284">
    <property type="component" value="Unassembled WGS sequence"/>
</dbReference>
<comment type="similarity">
    <text evidence="1">Belongs to the TAF9 family. CENP-S/MHF1 subfamily.</text>
</comment>
<dbReference type="GO" id="GO:0006281">
    <property type="term" value="P:DNA repair"/>
    <property type="evidence" value="ECO:0007669"/>
    <property type="project" value="UniProtKB-KW"/>
</dbReference>
<protein>
    <submittedName>
        <fullName evidence="5">Centromere protein S</fullName>
    </submittedName>
</protein>
<dbReference type="PANTHER" id="PTHR22980:SF0">
    <property type="entry name" value="CENTROMERE PROTEIN S"/>
    <property type="match status" value="1"/>
</dbReference>
<keyword evidence="4" id="KW-0234">DNA repair</keyword>